<evidence type="ECO:0000313" key="3">
    <source>
        <dbReference type="Proteomes" id="UP000054107"/>
    </source>
</evidence>
<protein>
    <submittedName>
        <fullName evidence="2">Uncharacterized protein</fullName>
    </submittedName>
</protein>
<dbReference type="Proteomes" id="UP000054107">
    <property type="component" value="Unassembled WGS sequence"/>
</dbReference>
<proteinExistence type="predicted"/>
<gene>
    <name evidence="2" type="primary">PARPA_00110.1 scaffold 323</name>
</gene>
<keyword evidence="3" id="KW-1185">Reference proteome</keyword>
<evidence type="ECO:0000313" key="2">
    <source>
        <dbReference type="EMBL" id="CEP06858.1"/>
    </source>
</evidence>
<feature type="non-terminal residue" evidence="2">
    <location>
        <position position="155"/>
    </location>
</feature>
<feature type="compositionally biased region" description="Low complexity" evidence="1">
    <location>
        <begin position="52"/>
        <end position="64"/>
    </location>
</feature>
<sequence length="155" mass="17924">MANMKSNSLKKRRGQDFVMTKSQLTKHARTSAVDEIDRLMKKSKTKKRSINEETTATPAATTTTNDDDPQELWDMYDMYDACDTGYDDEAFNVGVIDTVTETQVPRIYTRKNRKQYWVENSEDVKRWYLKSFEINGHADPCLKLPNVSSLGDAYY</sequence>
<dbReference type="EMBL" id="LN718787">
    <property type="protein sequence ID" value="CEP06858.1"/>
    <property type="molecule type" value="Genomic_DNA"/>
</dbReference>
<accession>A0A0B7MUT8</accession>
<name>A0A0B7MUT8_9FUNG</name>
<feature type="region of interest" description="Disordered" evidence="1">
    <location>
        <begin position="1"/>
        <end position="68"/>
    </location>
</feature>
<reference evidence="2 3" key="1">
    <citation type="submission" date="2014-09" db="EMBL/GenBank/DDBJ databases">
        <authorList>
            <person name="Ellenberger Sabrina"/>
        </authorList>
    </citation>
    <scope>NUCLEOTIDE SEQUENCE [LARGE SCALE GENOMIC DNA]</scope>
    <source>
        <strain evidence="2 3">CBS 412.66</strain>
    </source>
</reference>
<organism evidence="2 3">
    <name type="scientific">Parasitella parasitica</name>
    <dbReference type="NCBI Taxonomy" id="35722"/>
    <lineage>
        <taxon>Eukaryota</taxon>
        <taxon>Fungi</taxon>
        <taxon>Fungi incertae sedis</taxon>
        <taxon>Mucoromycota</taxon>
        <taxon>Mucoromycotina</taxon>
        <taxon>Mucoromycetes</taxon>
        <taxon>Mucorales</taxon>
        <taxon>Mucorineae</taxon>
        <taxon>Mucoraceae</taxon>
        <taxon>Parasitella</taxon>
    </lineage>
</organism>
<dbReference type="AlphaFoldDB" id="A0A0B7MUT8"/>
<evidence type="ECO:0000256" key="1">
    <source>
        <dbReference type="SAM" id="MobiDB-lite"/>
    </source>
</evidence>